<keyword evidence="7 8" id="KW-0472">Membrane</keyword>
<dbReference type="InterPro" id="IPR050171">
    <property type="entry name" value="MFS_Transporters"/>
</dbReference>
<evidence type="ECO:0000259" key="9">
    <source>
        <dbReference type="PROSITE" id="PS50850"/>
    </source>
</evidence>
<dbReference type="Pfam" id="PF07690">
    <property type="entry name" value="MFS_1"/>
    <property type="match status" value="1"/>
</dbReference>
<evidence type="ECO:0000256" key="5">
    <source>
        <dbReference type="ARBA" id="ARBA00022692"/>
    </source>
</evidence>
<dbReference type="SUPFAM" id="SSF103473">
    <property type="entry name" value="MFS general substrate transporter"/>
    <property type="match status" value="1"/>
</dbReference>
<keyword evidence="5 8" id="KW-0812">Transmembrane</keyword>
<keyword evidence="2 8" id="KW-0813">Transport</keyword>
<evidence type="ECO:0000256" key="4">
    <source>
        <dbReference type="ARBA" id="ARBA00022519"/>
    </source>
</evidence>
<feature type="transmembrane region" description="Helical" evidence="8">
    <location>
        <begin position="216"/>
        <end position="244"/>
    </location>
</feature>
<feature type="transmembrane region" description="Helical" evidence="8">
    <location>
        <begin position="117"/>
        <end position="139"/>
    </location>
</feature>
<reference evidence="10 11" key="1">
    <citation type="submission" date="2018-05" db="EMBL/GenBank/DDBJ databases">
        <title>Genomic Encyclopedia of Archaeal and Bacterial Type Strains, Phase II (KMG-II): from individual species to whole genera.</title>
        <authorList>
            <person name="Goeker M."/>
        </authorList>
    </citation>
    <scope>NUCLEOTIDE SEQUENCE [LARGE SCALE GENOMIC DNA]</scope>
    <source>
        <strain evidence="10 11">DSM 19975</strain>
    </source>
</reference>
<dbReference type="PANTHER" id="PTHR23517:SF13">
    <property type="entry name" value="MAJOR FACILITATOR SUPERFAMILY MFS_1"/>
    <property type="match status" value="1"/>
</dbReference>
<keyword evidence="11" id="KW-1185">Reference proteome</keyword>
<comment type="subcellular location">
    <subcellularLocation>
        <location evidence="1 8">Cell membrane</location>
        <topology evidence="1 8">Multi-pass membrane protein</topology>
    </subcellularLocation>
</comment>
<gene>
    <name evidence="10" type="ORF">LX99_00078</name>
</gene>
<feature type="transmembrane region" description="Helical" evidence="8">
    <location>
        <begin position="49"/>
        <end position="72"/>
    </location>
</feature>
<dbReference type="InterPro" id="IPR036259">
    <property type="entry name" value="MFS_trans_sf"/>
</dbReference>
<feature type="transmembrane region" description="Helical" evidence="8">
    <location>
        <begin position="342"/>
        <end position="364"/>
    </location>
</feature>
<dbReference type="RefSeq" id="WP_109605399.1">
    <property type="nucleotide sequence ID" value="NZ_QGHA01000001.1"/>
</dbReference>
<feature type="transmembrane region" description="Helical" evidence="8">
    <location>
        <begin position="176"/>
        <end position="196"/>
    </location>
</feature>
<feature type="transmembrane region" description="Helical" evidence="8">
    <location>
        <begin position="84"/>
        <end position="105"/>
    </location>
</feature>
<feature type="transmembrane region" description="Helical" evidence="8">
    <location>
        <begin position="370"/>
        <end position="390"/>
    </location>
</feature>
<name>A0A316HHV2_9SPHI</name>
<dbReference type="Proteomes" id="UP000245678">
    <property type="component" value="Unassembled WGS sequence"/>
</dbReference>
<evidence type="ECO:0000313" key="10">
    <source>
        <dbReference type="EMBL" id="PWK79621.1"/>
    </source>
</evidence>
<feature type="transmembrane region" description="Helical" evidence="8">
    <location>
        <begin position="250"/>
        <end position="271"/>
    </location>
</feature>
<dbReference type="GO" id="GO:0022857">
    <property type="term" value="F:transmembrane transporter activity"/>
    <property type="evidence" value="ECO:0007669"/>
    <property type="project" value="UniProtKB-UniRule"/>
</dbReference>
<organism evidence="10 11">
    <name type="scientific">Mucilaginibacter oryzae</name>
    <dbReference type="NCBI Taxonomy" id="468058"/>
    <lineage>
        <taxon>Bacteria</taxon>
        <taxon>Pseudomonadati</taxon>
        <taxon>Bacteroidota</taxon>
        <taxon>Sphingobacteriia</taxon>
        <taxon>Sphingobacteriales</taxon>
        <taxon>Sphingobacteriaceae</taxon>
        <taxon>Mucilaginibacter</taxon>
    </lineage>
</organism>
<dbReference type="InterPro" id="IPR011701">
    <property type="entry name" value="MFS"/>
</dbReference>
<proteinExistence type="inferred from homology"/>
<evidence type="ECO:0000256" key="7">
    <source>
        <dbReference type="ARBA" id="ARBA00023136"/>
    </source>
</evidence>
<evidence type="ECO:0000256" key="3">
    <source>
        <dbReference type="ARBA" id="ARBA00022475"/>
    </source>
</evidence>
<dbReference type="GO" id="GO:0005886">
    <property type="term" value="C:plasma membrane"/>
    <property type="evidence" value="ECO:0007669"/>
    <property type="project" value="UniProtKB-SubCell"/>
</dbReference>
<feature type="transmembrane region" description="Helical" evidence="8">
    <location>
        <begin position="307"/>
        <end position="330"/>
    </location>
</feature>
<feature type="domain" description="Major facilitator superfamily (MFS) profile" evidence="9">
    <location>
        <begin position="17"/>
        <end position="395"/>
    </location>
</feature>
<dbReference type="Gene3D" id="1.20.1250.20">
    <property type="entry name" value="MFS general substrate transporter like domains"/>
    <property type="match status" value="1"/>
</dbReference>
<feature type="transmembrane region" description="Helical" evidence="8">
    <location>
        <begin position="151"/>
        <end position="170"/>
    </location>
</feature>
<comment type="caution">
    <text evidence="10">The sequence shown here is derived from an EMBL/GenBank/DDBJ whole genome shotgun (WGS) entry which is preliminary data.</text>
</comment>
<dbReference type="HAMAP" id="MF_01118">
    <property type="entry name" value="MFS_YhhS"/>
    <property type="match status" value="1"/>
</dbReference>
<protein>
    <recommendedName>
        <fullName evidence="8">Uncharacterized MFS-type transporter LX99_00078</fullName>
    </recommendedName>
</protein>
<evidence type="ECO:0000256" key="8">
    <source>
        <dbReference type="HAMAP-Rule" id="MF_01118"/>
    </source>
</evidence>
<feature type="transmembrane region" description="Helical" evidence="8">
    <location>
        <begin position="283"/>
        <end position="301"/>
    </location>
</feature>
<evidence type="ECO:0000256" key="1">
    <source>
        <dbReference type="ARBA" id="ARBA00004651"/>
    </source>
</evidence>
<feature type="transmembrane region" description="Helical" evidence="8">
    <location>
        <begin position="21"/>
        <end position="43"/>
    </location>
</feature>
<evidence type="ECO:0000313" key="11">
    <source>
        <dbReference type="Proteomes" id="UP000245678"/>
    </source>
</evidence>
<dbReference type="InterPro" id="IPR020846">
    <property type="entry name" value="MFS_dom"/>
</dbReference>
<dbReference type="PROSITE" id="PS50850">
    <property type="entry name" value="MFS"/>
    <property type="match status" value="1"/>
</dbReference>
<evidence type="ECO:0000256" key="2">
    <source>
        <dbReference type="ARBA" id="ARBA00022448"/>
    </source>
</evidence>
<dbReference type="PANTHER" id="PTHR23517">
    <property type="entry name" value="RESISTANCE PROTEIN MDTM, PUTATIVE-RELATED-RELATED"/>
    <property type="match status" value="1"/>
</dbReference>
<dbReference type="EMBL" id="QGHA01000001">
    <property type="protein sequence ID" value="PWK79621.1"/>
    <property type="molecule type" value="Genomic_DNA"/>
</dbReference>
<sequence>MEAESGIKAAPSNIVLTIIGYVKFTFIGYFTIGLSLGVLPVFIHNQLGYSAMVAGVVISLQYLSTFLFRSFAGKIIDRKGPKPAVIISMTGFALSGLFLLVALLLKEHREVCLLLLALTRLATGFGEGLIGASPITWAINATGEHHTAKAISFNGIASYGALAAGAPVGIVLATTYGMASLGVVVFAIGLMGYFLAQRKENVRGNSAEPGKSFLAVLKIVAPYGIGLGLGGLGFGAISTFITLYYAYLNWTNAVLCLSVFSTFFILGRLIFADAINNYGGLKTAMVCLATESVGLLILWLANTPYLALVGAGVTGLGFSLVFPALGVEAVKLAPASNKGAALGAYGLFIDASLGLTGPLIGGVASNFGMLYIFPFSMVMVFMGFVLCVIVNRQRKFV</sequence>
<keyword evidence="6 8" id="KW-1133">Transmembrane helix</keyword>
<keyword evidence="3 8" id="KW-1003">Cell membrane</keyword>
<dbReference type="AlphaFoldDB" id="A0A316HHV2"/>
<dbReference type="InterPro" id="IPR023008">
    <property type="entry name" value="MFS_YhhS-like"/>
</dbReference>
<keyword evidence="4" id="KW-0997">Cell inner membrane</keyword>
<dbReference type="NCBIfam" id="NF003477">
    <property type="entry name" value="PRK05122.1"/>
    <property type="match status" value="1"/>
</dbReference>
<accession>A0A316HHV2</accession>
<comment type="similarity">
    <text evidence="8">Belongs to the major facilitator superfamily. YhhS family.</text>
</comment>
<evidence type="ECO:0000256" key="6">
    <source>
        <dbReference type="ARBA" id="ARBA00022989"/>
    </source>
</evidence>